<evidence type="ECO:0000256" key="1">
    <source>
        <dbReference type="ARBA" id="ARBA00023015"/>
    </source>
</evidence>
<dbReference type="SUPFAM" id="SSF53822">
    <property type="entry name" value="Periplasmic binding protein-like I"/>
    <property type="match status" value="1"/>
</dbReference>
<reference evidence="5" key="1">
    <citation type="submission" date="2020-04" db="EMBL/GenBank/DDBJ databases">
        <title>Deep metagenomics examines the oral microbiome during advanced dental caries in children, revealing novel taxa and co-occurrences with host molecules.</title>
        <authorList>
            <person name="Baker J.L."/>
            <person name="Morton J.T."/>
            <person name="Dinis M."/>
            <person name="Alvarez R."/>
            <person name="Tran N.C."/>
            <person name="Knight R."/>
            <person name="Edlund A."/>
        </authorList>
    </citation>
    <scope>NUCLEOTIDE SEQUENCE</scope>
    <source>
        <strain evidence="5">JCVI_32_bin.64</strain>
    </source>
</reference>
<dbReference type="PANTHER" id="PTHR30146:SF149">
    <property type="entry name" value="HTH-TYPE TRANSCRIPTIONAL REGULATOR EBGR"/>
    <property type="match status" value="1"/>
</dbReference>
<dbReference type="CDD" id="cd01392">
    <property type="entry name" value="HTH_LacI"/>
    <property type="match status" value="1"/>
</dbReference>
<dbReference type="CDD" id="cd01544">
    <property type="entry name" value="PBP1_GalR"/>
    <property type="match status" value="1"/>
</dbReference>
<dbReference type="SMART" id="SM00354">
    <property type="entry name" value="HTH_LACI"/>
    <property type="match status" value="1"/>
</dbReference>
<dbReference type="AlphaFoldDB" id="A0A929MYN5"/>
<dbReference type="Proteomes" id="UP000718630">
    <property type="component" value="Unassembled WGS sequence"/>
</dbReference>
<evidence type="ECO:0000313" key="5">
    <source>
        <dbReference type="EMBL" id="MBF0939956.1"/>
    </source>
</evidence>
<name>A0A929MYN5_9ACTO</name>
<dbReference type="GO" id="GO:0003700">
    <property type="term" value="F:DNA-binding transcription factor activity"/>
    <property type="evidence" value="ECO:0007669"/>
    <property type="project" value="TreeGrafter"/>
</dbReference>
<dbReference type="EMBL" id="JABZFZ010000141">
    <property type="protein sequence ID" value="MBF0939956.1"/>
    <property type="molecule type" value="Genomic_DNA"/>
</dbReference>
<gene>
    <name evidence="5" type="ORF">HXK03_03655</name>
</gene>
<keyword evidence="1" id="KW-0805">Transcription regulation</keyword>
<keyword evidence="2" id="KW-0238">DNA-binding</keyword>
<protein>
    <submittedName>
        <fullName evidence="5">Substrate-binding domain-containing protein</fullName>
    </submittedName>
</protein>
<evidence type="ECO:0000256" key="2">
    <source>
        <dbReference type="ARBA" id="ARBA00023125"/>
    </source>
</evidence>
<proteinExistence type="predicted"/>
<dbReference type="Gene3D" id="3.40.50.2300">
    <property type="match status" value="1"/>
</dbReference>
<dbReference type="PROSITE" id="PS50932">
    <property type="entry name" value="HTH_LACI_2"/>
    <property type="match status" value="1"/>
</dbReference>
<dbReference type="Gene3D" id="1.10.260.40">
    <property type="entry name" value="lambda repressor-like DNA-binding domains"/>
    <property type="match status" value="1"/>
</dbReference>
<dbReference type="GO" id="GO:0000976">
    <property type="term" value="F:transcription cis-regulatory region binding"/>
    <property type="evidence" value="ECO:0007669"/>
    <property type="project" value="TreeGrafter"/>
</dbReference>
<keyword evidence="3" id="KW-0804">Transcription</keyword>
<dbReference type="InterPro" id="IPR046335">
    <property type="entry name" value="LacI/GalR-like_sensor"/>
</dbReference>
<dbReference type="SUPFAM" id="SSF47413">
    <property type="entry name" value="lambda repressor-like DNA-binding domains"/>
    <property type="match status" value="1"/>
</dbReference>
<organism evidence="5 6">
    <name type="scientific">Schaalia georgiae</name>
    <dbReference type="NCBI Taxonomy" id="52768"/>
    <lineage>
        <taxon>Bacteria</taxon>
        <taxon>Bacillati</taxon>
        <taxon>Actinomycetota</taxon>
        <taxon>Actinomycetes</taxon>
        <taxon>Actinomycetales</taxon>
        <taxon>Actinomycetaceae</taxon>
        <taxon>Schaalia</taxon>
    </lineage>
</organism>
<dbReference type="Pfam" id="PF00356">
    <property type="entry name" value="LacI"/>
    <property type="match status" value="1"/>
</dbReference>
<dbReference type="InterPro" id="IPR000843">
    <property type="entry name" value="HTH_LacI"/>
</dbReference>
<feature type="domain" description="HTH lacI-type" evidence="4">
    <location>
        <begin position="24"/>
        <end position="69"/>
    </location>
</feature>
<evidence type="ECO:0000259" key="4">
    <source>
        <dbReference type="PROSITE" id="PS50932"/>
    </source>
</evidence>
<dbReference type="Pfam" id="PF13377">
    <property type="entry name" value="Peripla_BP_3"/>
    <property type="match status" value="1"/>
</dbReference>
<sequence length="360" mass="39043">MREEALSGANTAEELFSKEGSEMVSLSDIAAATGYSKATVSRVLNGDPTFSVREDTRRRIIEVGNEMGYALKGRRVGIPQNVAILDNVDPERGLHDAYFFDVREALKVKASEHMMSLASFPDCDSLIGAADRFSGFISVGPSPLKGGDLEKLHAALPHGVFIDINPAPTLFHSVRPDLQQTVLDAIDALRDQGRRRISFVGGDGHIMGMHFYEEDIRTFAFVNWMERLGLSAEARVCAEGSFTVENGRRQMEQILADSTGPAPDAVVVAADPLAVGVLQCLVAAGMRVPDDVAVVSINNLEVCEYTAPPLSSYAINREELAESAILLLSDSIIGRYEQRHHVLISTELVVRSSFVPASAV</sequence>
<comment type="caution">
    <text evidence="5">The sequence shown here is derived from an EMBL/GenBank/DDBJ whole genome shotgun (WGS) entry which is preliminary data.</text>
</comment>
<dbReference type="InterPro" id="IPR010982">
    <property type="entry name" value="Lambda_DNA-bd_dom_sf"/>
</dbReference>
<dbReference type="InterPro" id="IPR028082">
    <property type="entry name" value="Peripla_BP_I"/>
</dbReference>
<evidence type="ECO:0000313" key="6">
    <source>
        <dbReference type="Proteomes" id="UP000718630"/>
    </source>
</evidence>
<evidence type="ECO:0000256" key="3">
    <source>
        <dbReference type="ARBA" id="ARBA00023163"/>
    </source>
</evidence>
<accession>A0A929MYN5</accession>
<dbReference type="PANTHER" id="PTHR30146">
    <property type="entry name" value="LACI-RELATED TRANSCRIPTIONAL REPRESSOR"/>
    <property type="match status" value="1"/>
</dbReference>